<reference evidence="1" key="1">
    <citation type="submission" date="2014-09" db="EMBL/GenBank/DDBJ databases">
        <authorList>
            <person name="Magalhaes I.L.F."/>
            <person name="Oliveira U."/>
            <person name="Santos F.R."/>
            <person name="Vidigal T.H.D.A."/>
            <person name="Brescovit A.D."/>
            <person name="Santos A.J."/>
        </authorList>
    </citation>
    <scope>NUCLEOTIDE SEQUENCE</scope>
    <source>
        <tissue evidence="1">Shoot tissue taken approximately 20 cm above the soil surface</tissue>
    </source>
</reference>
<proteinExistence type="predicted"/>
<dbReference type="EMBL" id="GBRH01172105">
    <property type="protein sequence ID" value="JAE25791.1"/>
    <property type="molecule type" value="Transcribed_RNA"/>
</dbReference>
<organism evidence="1">
    <name type="scientific">Arundo donax</name>
    <name type="common">Giant reed</name>
    <name type="synonym">Donax arundinaceus</name>
    <dbReference type="NCBI Taxonomy" id="35708"/>
    <lineage>
        <taxon>Eukaryota</taxon>
        <taxon>Viridiplantae</taxon>
        <taxon>Streptophyta</taxon>
        <taxon>Embryophyta</taxon>
        <taxon>Tracheophyta</taxon>
        <taxon>Spermatophyta</taxon>
        <taxon>Magnoliopsida</taxon>
        <taxon>Liliopsida</taxon>
        <taxon>Poales</taxon>
        <taxon>Poaceae</taxon>
        <taxon>PACMAD clade</taxon>
        <taxon>Arundinoideae</taxon>
        <taxon>Arundineae</taxon>
        <taxon>Arundo</taxon>
    </lineage>
</organism>
<protein>
    <submittedName>
        <fullName evidence="1">Uncharacterized protein</fullName>
    </submittedName>
</protein>
<sequence>MRWQENQIPSASTLQSSNLLSHGMLPLLVDGNLSVGHGLNKSSSCEAISLRKLKSATIMKIVPGSRL</sequence>
<reference evidence="1" key="2">
    <citation type="journal article" date="2015" name="Data Brief">
        <title>Shoot transcriptome of the giant reed, Arundo donax.</title>
        <authorList>
            <person name="Barrero R.A."/>
            <person name="Guerrero F.D."/>
            <person name="Moolhuijzen P."/>
            <person name="Goolsby J.A."/>
            <person name="Tidwell J."/>
            <person name="Bellgard S.E."/>
            <person name="Bellgard M.I."/>
        </authorList>
    </citation>
    <scope>NUCLEOTIDE SEQUENCE</scope>
    <source>
        <tissue evidence="1">Shoot tissue taken approximately 20 cm above the soil surface</tissue>
    </source>
</reference>
<evidence type="ECO:0000313" key="1">
    <source>
        <dbReference type="EMBL" id="JAE25791.1"/>
    </source>
</evidence>
<dbReference type="AlphaFoldDB" id="A0A0A9GTA5"/>
<name>A0A0A9GTA5_ARUDO</name>
<accession>A0A0A9GTA5</accession>